<dbReference type="GO" id="GO:0005509">
    <property type="term" value="F:calcium ion binding"/>
    <property type="evidence" value="ECO:0007669"/>
    <property type="project" value="TreeGrafter"/>
</dbReference>
<evidence type="ECO:0000313" key="2">
    <source>
        <dbReference type="EMBL" id="RAL54536.1"/>
    </source>
</evidence>
<dbReference type="InterPro" id="IPR007736">
    <property type="entry name" value="Caleosin-related"/>
</dbReference>
<dbReference type="GO" id="GO:0004497">
    <property type="term" value="F:monooxygenase activity"/>
    <property type="evidence" value="ECO:0007669"/>
    <property type="project" value="TreeGrafter"/>
</dbReference>
<dbReference type="AlphaFoldDB" id="A0A328EAY3"/>
<protein>
    <submittedName>
        <fullName evidence="2">Uncharacterized protein</fullName>
    </submittedName>
</protein>
<comment type="similarity">
    <text evidence="1">Belongs to the caleosin family.</text>
</comment>
<evidence type="ECO:0000313" key="3">
    <source>
        <dbReference type="Proteomes" id="UP000249390"/>
    </source>
</evidence>
<reference evidence="2 3" key="1">
    <citation type="submission" date="2018-06" db="EMBL/GenBank/DDBJ databases">
        <title>The Genome of Cuscuta australis (Dodder) Provides Insight into the Evolution of Plant Parasitism.</title>
        <authorList>
            <person name="Liu H."/>
        </authorList>
    </citation>
    <scope>NUCLEOTIDE SEQUENCE [LARGE SCALE GENOMIC DNA]</scope>
    <source>
        <strain evidence="3">cv. Yunnan</strain>
        <tissue evidence="2">Vines</tissue>
    </source>
</reference>
<organism evidence="2 3">
    <name type="scientific">Cuscuta australis</name>
    <dbReference type="NCBI Taxonomy" id="267555"/>
    <lineage>
        <taxon>Eukaryota</taxon>
        <taxon>Viridiplantae</taxon>
        <taxon>Streptophyta</taxon>
        <taxon>Embryophyta</taxon>
        <taxon>Tracheophyta</taxon>
        <taxon>Spermatophyta</taxon>
        <taxon>Magnoliopsida</taxon>
        <taxon>eudicotyledons</taxon>
        <taxon>Gunneridae</taxon>
        <taxon>Pentapetalae</taxon>
        <taxon>asterids</taxon>
        <taxon>lamiids</taxon>
        <taxon>Solanales</taxon>
        <taxon>Convolvulaceae</taxon>
        <taxon>Cuscuteae</taxon>
        <taxon>Cuscuta</taxon>
        <taxon>Cuscuta subgen. Grammica</taxon>
        <taxon>Cuscuta sect. Cleistogrammica</taxon>
    </lineage>
</organism>
<dbReference type="EMBL" id="NQVE01000009">
    <property type="protein sequence ID" value="RAL54536.1"/>
    <property type="molecule type" value="Genomic_DNA"/>
</dbReference>
<accession>A0A328EAY3</accession>
<keyword evidence="3" id="KW-1185">Reference proteome</keyword>
<name>A0A328EAY3_9ASTE</name>
<evidence type="ECO:0000256" key="1">
    <source>
        <dbReference type="ARBA" id="ARBA00006765"/>
    </source>
</evidence>
<dbReference type="Pfam" id="PF05042">
    <property type="entry name" value="Caleosin"/>
    <property type="match status" value="1"/>
</dbReference>
<dbReference type="PANTHER" id="PTHR31495">
    <property type="entry name" value="PEROXYGENASE 3-RELATED"/>
    <property type="match status" value="1"/>
</dbReference>
<dbReference type="PANTHER" id="PTHR31495:SF50">
    <property type="entry name" value="PEROXYGENASE 1"/>
    <property type="match status" value="1"/>
</dbReference>
<comment type="caution">
    <text evidence="2">The sequence shown here is derived from an EMBL/GenBank/DDBJ whole genome shotgun (WGS) entry which is preliminary data.</text>
</comment>
<dbReference type="Proteomes" id="UP000249390">
    <property type="component" value="Unassembled WGS sequence"/>
</dbReference>
<proteinExistence type="inferred from homology"/>
<gene>
    <name evidence="2" type="ORF">DM860_001664</name>
</gene>
<sequence>MEKMATADRNSALSTEAPLAPVTMQRRVRTDLDESIPKPYLARGCVAVDAEHPNGTHGRKHNNMSVLQQHAAFFDLDNDGIIYPSETFAGLCRIGFNVVLSLLITALIHGTMSYLSLPVSTPPTLAYKNIHKNKHGSDTGTYDAEGRYLPANFENIFSKYARTVPDKLTLAELWEMTQGNRNTFDFFGWVAAKLEWGFLYLLARDPDGFLSKEAIRRCYDGSLFEYCAKMKKGLERKTE</sequence>